<dbReference type="InterPro" id="IPR029149">
    <property type="entry name" value="Creatin/AminoP/Spt16_N"/>
</dbReference>
<accession>A0A7V0Q644</accession>
<dbReference type="AlphaFoldDB" id="A0A7V0Q644"/>
<dbReference type="PANTHER" id="PTHR46112">
    <property type="entry name" value="AMINOPEPTIDASE"/>
    <property type="match status" value="1"/>
</dbReference>
<dbReference type="PROSITE" id="PS00491">
    <property type="entry name" value="PROLINE_PEPTIDASE"/>
    <property type="match status" value="1"/>
</dbReference>
<evidence type="ECO:0000256" key="3">
    <source>
        <dbReference type="RuleBase" id="RU000590"/>
    </source>
</evidence>
<evidence type="ECO:0000256" key="2">
    <source>
        <dbReference type="ARBA" id="ARBA00022801"/>
    </source>
</evidence>
<feature type="coiled-coil region" evidence="4">
    <location>
        <begin position="149"/>
        <end position="183"/>
    </location>
</feature>
<dbReference type="EMBL" id="DRDR01000027">
    <property type="protein sequence ID" value="HDL59935.1"/>
    <property type="molecule type" value="Genomic_DNA"/>
</dbReference>
<gene>
    <name evidence="6" type="ORF">ENH14_00605</name>
</gene>
<dbReference type="GO" id="GO:0046872">
    <property type="term" value="F:metal ion binding"/>
    <property type="evidence" value="ECO:0007669"/>
    <property type="project" value="UniProtKB-KW"/>
</dbReference>
<dbReference type="PANTHER" id="PTHR46112:SF2">
    <property type="entry name" value="XAA-PRO AMINOPEPTIDASE P-RELATED"/>
    <property type="match status" value="1"/>
</dbReference>
<comment type="similarity">
    <text evidence="3">Belongs to the peptidase M24B family.</text>
</comment>
<proteinExistence type="inferred from homology"/>
<keyword evidence="1 3" id="KW-0479">Metal-binding</keyword>
<evidence type="ECO:0000256" key="4">
    <source>
        <dbReference type="SAM" id="Coils"/>
    </source>
</evidence>
<evidence type="ECO:0000259" key="5">
    <source>
        <dbReference type="Pfam" id="PF00557"/>
    </source>
</evidence>
<keyword evidence="6" id="KW-0645">Protease</keyword>
<keyword evidence="6" id="KW-0031">Aminopeptidase</keyword>
<keyword evidence="4" id="KW-0175">Coiled coil</keyword>
<comment type="caution">
    <text evidence="6">The sequence shown here is derived from an EMBL/GenBank/DDBJ whole genome shotgun (WGS) entry which is preliminary data.</text>
</comment>
<dbReference type="GO" id="GO:0004177">
    <property type="term" value="F:aminopeptidase activity"/>
    <property type="evidence" value="ECO:0007669"/>
    <property type="project" value="UniProtKB-KW"/>
</dbReference>
<evidence type="ECO:0000313" key="6">
    <source>
        <dbReference type="EMBL" id="HDL59935.1"/>
    </source>
</evidence>
<dbReference type="InterPro" id="IPR001131">
    <property type="entry name" value="Peptidase_M24B_aminopep-P_CS"/>
</dbReference>
<dbReference type="InterPro" id="IPR036005">
    <property type="entry name" value="Creatinase/aminopeptidase-like"/>
</dbReference>
<keyword evidence="2" id="KW-0378">Hydrolase</keyword>
<feature type="domain" description="Peptidase M24" evidence="5">
    <location>
        <begin position="157"/>
        <end position="386"/>
    </location>
</feature>
<dbReference type="InterPro" id="IPR050659">
    <property type="entry name" value="Peptidase_M24B"/>
</dbReference>
<dbReference type="Gene3D" id="3.40.350.10">
    <property type="entry name" value="Creatinase/prolidase N-terminal domain"/>
    <property type="match status" value="1"/>
</dbReference>
<evidence type="ECO:0000256" key="1">
    <source>
        <dbReference type="ARBA" id="ARBA00022723"/>
    </source>
</evidence>
<protein>
    <submittedName>
        <fullName evidence="6">Aminopeptidase P family protein</fullName>
    </submittedName>
</protein>
<dbReference type="Proteomes" id="UP000886381">
    <property type="component" value="Unassembled WGS sequence"/>
</dbReference>
<organism evidence="6">
    <name type="scientific">candidate division WOR-3 bacterium</name>
    <dbReference type="NCBI Taxonomy" id="2052148"/>
    <lineage>
        <taxon>Bacteria</taxon>
        <taxon>Bacteria division WOR-3</taxon>
    </lineage>
</organism>
<name>A0A7V0Q644_UNCW3</name>
<reference evidence="6" key="1">
    <citation type="journal article" date="2020" name="mSystems">
        <title>Genome- and Community-Level Interaction Insights into Carbon Utilization and Element Cycling Functions of Hydrothermarchaeota in Hydrothermal Sediment.</title>
        <authorList>
            <person name="Zhou Z."/>
            <person name="Liu Y."/>
            <person name="Xu W."/>
            <person name="Pan J."/>
            <person name="Luo Z.H."/>
            <person name="Li M."/>
        </authorList>
    </citation>
    <scope>NUCLEOTIDE SEQUENCE [LARGE SCALE GENOMIC DNA]</scope>
    <source>
        <strain evidence="6">HyVt-28</strain>
    </source>
</reference>
<dbReference type="Pfam" id="PF00557">
    <property type="entry name" value="Peptidase_M24"/>
    <property type="match status" value="1"/>
</dbReference>
<dbReference type="SUPFAM" id="SSF55920">
    <property type="entry name" value="Creatinase/aminopeptidase"/>
    <property type="match status" value="1"/>
</dbReference>
<dbReference type="InterPro" id="IPR000994">
    <property type="entry name" value="Pept_M24"/>
</dbReference>
<dbReference type="Gene3D" id="3.90.230.10">
    <property type="entry name" value="Creatinase/methionine aminopeptidase superfamily"/>
    <property type="match status" value="1"/>
</dbReference>
<sequence>MDIKRLDQIMDEYGVDVMLVIGSTKFSSLYYLTRGAKLGYAIFIKKHREKPILVHLDMERDNVAHLTDFETIPYSEMGLRELAKIKDPVESGIKFYSAFFDRFDLKGNIYMLMDHFDNNMVLTMDELRKKYPGLNFIKTQKNLVTELRRHKTKEEIERIKKVAKKTQEALTELLEYMKTLKRNNGILERKDGSPFTIGMAKSFLRMELIKRNLLDAAGMIIAQGRDAGVPHNSGNDNEPVKTNTTIVFDIFPQEYGGGYFFDMTRTYSFGDPGKEVIQYYEDLREIQEMALNAAKVGTEAKKIEEMVVDYFESKGYTTLRKDQKAQEGYIHSLGHGVGIAVHEAPRLSLYSDDVLEKGDVFTIEPGLYYPSKGFGMRIEDTVYIDEKGETHNLTYLSKELIIE</sequence>